<accession>A0A0P6VX89</accession>
<organism evidence="1 2">
    <name type="scientific">Prosthecodimorpha hirschii</name>
    <dbReference type="NCBI Taxonomy" id="665126"/>
    <lineage>
        <taxon>Bacteria</taxon>
        <taxon>Pseudomonadati</taxon>
        <taxon>Pseudomonadota</taxon>
        <taxon>Alphaproteobacteria</taxon>
        <taxon>Hyphomicrobiales</taxon>
        <taxon>Ancalomicrobiaceae</taxon>
        <taxon>Prosthecodimorpha</taxon>
    </lineage>
</organism>
<comment type="caution">
    <text evidence="1">The sequence shown here is derived from an EMBL/GenBank/DDBJ whole genome shotgun (WGS) entry which is preliminary data.</text>
</comment>
<evidence type="ECO:0008006" key="3">
    <source>
        <dbReference type="Google" id="ProtNLM"/>
    </source>
</evidence>
<dbReference type="EMBL" id="LJYW01000001">
    <property type="protein sequence ID" value="KPL51456.1"/>
    <property type="molecule type" value="Genomic_DNA"/>
</dbReference>
<evidence type="ECO:0000313" key="1">
    <source>
        <dbReference type="EMBL" id="KPL51456.1"/>
    </source>
</evidence>
<protein>
    <recommendedName>
        <fullName evidence="3">Phospholipase</fullName>
    </recommendedName>
</protein>
<name>A0A0P6VX89_9HYPH</name>
<reference evidence="1 2" key="2">
    <citation type="submission" date="2015-10" db="EMBL/GenBank/DDBJ databases">
        <title>Draft Genome Sequence of Prosthecomicrobium hirschii ATCC 27832.</title>
        <authorList>
            <person name="Daniel J."/>
            <person name="Givan S.A."/>
            <person name="Brun Y.V."/>
            <person name="Brown P.J."/>
        </authorList>
    </citation>
    <scope>NUCLEOTIDE SEQUENCE [LARGE SCALE GENOMIC DNA]</scope>
    <source>
        <strain evidence="1 2">16</strain>
    </source>
</reference>
<dbReference type="STRING" id="665126.ABB55_03780"/>
<sequence length="418" mass="45467">MDTVIAGMIADKTLTDPFDMIVHSTGGLVAREWIVGRMERGEPVPVKRLIMLAPANFGSSLARLGKSMLGRVIKGWGSWFEIGQEMLNGLELASQYQWDLARRDLLDATGGQAAGPYGPGKTLPFVITGTKPYTEALRQVVNEPGADGTVRVPAANMNVSGYTIDFTHSAGPDTEMTAKPWTWRAGPGVEIPFAVLPDRDHTTITQPASSSGADGETSGRLAALILEALDCTDAGYAAVAASWKSVSDATGALGAGGAVPAFPDVEAEYFHQHMQFITHAIDNAGDPVRDYFVEFFSSAPNSIKDTVAFQGKVLRDCAKNSIDESFLCFYIDRELLLSQFYKAVQAKYTELRVSISAAAPGGNVRYFEKHNSAGYLTIHYADGPTREAMPIDRRLRRNATHLVEMRLPRNLDKEGFHF</sequence>
<dbReference type="SUPFAM" id="SSF53474">
    <property type="entry name" value="alpha/beta-Hydrolases"/>
    <property type="match status" value="1"/>
</dbReference>
<dbReference type="Gene3D" id="3.40.50.1820">
    <property type="entry name" value="alpha/beta hydrolase"/>
    <property type="match status" value="1"/>
</dbReference>
<keyword evidence="2" id="KW-1185">Reference proteome</keyword>
<proteinExistence type="predicted"/>
<dbReference type="AlphaFoldDB" id="A0A0P6VX89"/>
<gene>
    <name evidence="1" type="ORF">ABB55_03780</name>
</gene>
<dbReference type="Proteomes" id="UP000048984">
    <property type="component" value="Unassembled WGS sequence"/>
</dbReference>
<evidence type="ECO:0000313" key="2">
    <source>
        <dbReference type="Proteomes" id="UP000048984"/>
    </source>
</evidence>
<reference evidence="1 2" key="1">
    <citation type="submission" date="2015-09" db="EMBL/GenBank/DDBJ databases">
        <authorList>
            <person name="Jackson K.R."/>
            <person name="Lunt B.L."/>
            <person name="Fisher J.N.B."/>
            <person name="Gardner A.V."/>
            <person name="Bailey M.E."/>
            <person name="Deus L.M."/>
            <person name="Earl A.S."/>
            <person name="Gibby P.D."/>
            <person name="Hartmann K.A."/>
            <person name="Liu J.E."/>
            <person name="Manci A.M."/>
            <person name="Nielsen D.A."/>
            <person name="Solomon M.B."/>
            <person name="Breakwell D.P."/>
            <person name="Burnett S.H."/>
            <person name="Grose J.H."/>
        </authorList>
    </citation>
    <scope>NUCLEOTIDE SEQUENCE [LARGE SCALE GENOMIC DNA]</scope>
    <source>
        <strain evidence="1 2">16</strain>
    </source>
</reference>
<dbReference type="InterPro" id="IPR029058">
    <property type="entry name" value="AB_hydrolase_fold"/>
</dbReference>